<dbReference type="InterPro" id="IPR016039">
    <property type="entry name" value="Thiolase-like"/>
</dbReference>
<reference evidence="3 4" key="1">
    <citation type="submission" date="2024-12" db="EMBL/GenBank/DDBJ databases">
        <title>Pseudomonas species isolated from Lotus nodules promote plant growth.</title>
        <authorList>
            <person name="Yu Y.-H."/>
            <person name="Kurtenbach J."/>
            <person name="Crosbie D."/>
            <person name="Brachmann A."/>
            <person name="Marin M."/>
        </authorList>
    </citation>
    <scope>NUCLEOTIDE SEQUENCE [LARGE SCALE GENOMIC DNA]</scope>
    <source>
        <strain evidence="3 4">PLb12A</strain>
    </source>
</reference>
<gene>
    <name evidence="3" type="ORF">ACKKH4_20010</name>
</gene>
<dbReference type="Pfam" id="PF00108">
    <property type="entry name" value="Thiolase_N"/>
    <property type="match status" value="1"/>
</dbReference>
<dbReference type="CDD" id="cd00829">
    <property type="entry name" value="SCP-x_thiolase"/>
    <property type="match status" value="1"/>
</dbReference>
<dbReference type="RefSeq" id="WP_409078996.1">
    <property type="nucleotide sequence ID" value="NZ_CP178857.1"/>
</dbReference>
<dbReference type="InterPro" id="IPR055140">
    <property type="entry name" value="Thiolase_C_2"/>
</dbReference>
<dbReference type="InterPro" id="IPR002155">
    <property type="entry name" value="Thiolase"/>
</dbReference>
<dbReference type="PIRSF" id="PIRSF000429">
    <property type="entry name" value="Ac-CoA_Ac_transf"/>
    <property type="match status" value="1"/>
</dbReference>
<keyword evidence="4" id="KW-1185">Reference proteome</keyword>
<keyword evidence="3" id="KW-0012">Acyltransferase</keyword>
<dbReference type="Proteomes" id="UP001631987">
    <property type="component" value="Unassembled WGS sequence"/>
</dbReference>
<dbReference type="Gene3D" id="3.40.47.10">
    <property type="match status" value="1"/>
</dbReference>
<dbReference type="GO" id="GO:0016746">
    <property type="term" value="F:acyltransferase activity"/>
    <property type="evidence" value="ECO:0007669"/>
    <property type="project" value="UniProtKB-KW"/>
</dbReference>
<evidence type="ECO:0000259" key="1">
    <source>
        <dbReference type="Pfam" id="PF00108"/>
    </source>
</evidence>
<dbReference type="EC" id="2.3.1.-" evidence="3"/>
<proteinExistence type="predicted"/>
<feature type="domain" description="Thiolase C-terminal" evidence="2">
    <location>
        <begin position="283"/>
        <end position="397"/>
    </location>
</feature>
<dbReference type="PANTHER" id="PTHR42870:SF1">
    <property type="entry name" value="NON-SPECIFIC LIPID-TRANSFER PROTEIN-LIKE 2"/>
    <property type="match status" value="1"/>
</dbReference>
<accession>A0ABW9HER9</accession>
<dbReference type="EMBL" id="JBJVNW010000010">
    <property type="protein sequence ID" value="MFM9519520.1"/>
    <property type="molecule type" value="Genomic_DNA"/>
</dbReference>
<evidence type="ECO:0000313" key="3">
    <source>
        <dbReference type="EMBL" id="MFM9519520.1"/>
    </source>
</evidence>
<dbReference type="PANTHER" id="PTHR42870">
    <property type="entry name" value="ACETYL-COA C-ACETYLTRANSFERASE"/>
    <property type="match status" value="1"/>
</dbReference>
<comment type="caution">
    <text evidence="3">The sequence shown here is derived from an EMBL/GenBank/DDBJ whole genome shotgun (WGS) entry which is preliminary data.</text>
</comment>
<dbReference type="Pfam" id="PF22691">
    <property type="entry name" value="Thiolase_C_1"/>
    <property type="match status" value="1"/>
</dbReference>
<dbReference type="InterPro" id="IPR020616">
    <property type="entry name" value="Thiolase_N"/>
</dbReference>
<evidence type="ECO:0000259" key="2">
    <source>
        <dbReference type="Pfam" id="PF22691"/>
    </source>
</evidence>
<feature type="domain" description="Thiolase N-terminal" evidence="1">
    <location>
        <begin position="7"/>
        <end position="248"/>
    </location>
</feature>
<protein>
    <submittedName>
        <fullName evidence="3">Thiolase family protein</fullName>
        <ecNumber evidence="3">2.3.1.-</ecNumber>
    </submittedName>
</protein>
<name>A0ABW9HER9_9PSED</name>
<organism evidence="3 4">
    <name type="scientific">Pseudomonas monachiensis</name>
    <dbReference type="NCBI Taxonomy" id="3060212"/>
    <lineage>
        <taxon>Bacteria</taxon>
        <taxon>Pseudomonadati</taxon>
        <taxon>Pseudomonadota</taxon>
        <taxon>Gammaproteobacteria</taxon>
        <taxon>Pseudomonadales</taxon>
        <taxon>Pseudomonadaceae</taxon>
        <taxon>Pseudomonas</taxon>
    </lineage>
</organism>
<evidence type="ECO:0000313" key="4">
    <source>
        <dbReference type="Proteomes" id="UP001631987"/>
    </source>
</evidence>
<dbReference type="SUPFAM" id="SSF53901">
    <property type="entry name" value="Thiolase-like"/>
    <property type="match status" value="2"/>
</dbReference>
<keyword evidence="3" id="KW-0808">Transferase</keyword>
<sequence length="414" mass="42948">MKMNAYVAGVGMVPFGKHLDKTLKGLAGQAIQLALNDAGLDRTQLQAAWMGNAAAGVVTGQEMIRGEVVLRGMGIGKIPVVNVENACASSSTAFQQACAMVSAGYYDIVLVCGYEKLFHEDKARSLGAFSSAIDVEDPEGAMNVVKKLAEAAGEPFDVAGAGSSRSVFMDIYALMAKKHMKQYGSAVEHFAMIAAKNSFHGSLNERAQFRDVLTVEQVLGARSIVDPLTLPMCSPIGDGAAAVVVVSERKARQLGLRNPVRVAASALVSGWDFEQAGESVGALAAQQVYAASGIGPQDLSCVELHDASAPSELMAYEYLGLCAPGGGARLLESGATHLGGRLPVNASGGLLRKGHPIGASGCAQIVELTEQLQGRAGARQVDNARIGLAHNGGGAIGLDAAATVVTLLVRENFR</sequence>